<evidence type="ECO:0000313" key="3">
    <source>
        <dbReference type="EMBL" id="KAK1323209.1"/>
    </source>
</evidence>
<evidence type="ECO:0000256" key="2">
    <source>
        <dbReference type="ARBA" id="ARBA00022737"/>
    </source>
</evidence>
<dbReference type="InterPro" id="IPR002885">
    <property type="entry name" value="PPR_rpt"/>
</dbReference>
<comment type="caution">
    <text evidence="3">The sequence shown here is derived from an EMBL/GenBank/DDBJ whole genome shotgun (WGS) entry which is preliminary data.</text>
</comment>
<accession>A0AAV9FC54</accession>
<dbReference type="NCBIfam" id="TIGR00756">
    <property type="entry name" value="PPR"/>
    <property type="match status" value="1"/>
</dbReference>
<reference evidence="3" key="1">
    <citation type="journal article" date="2023" name="Nat. Commun.">
        <title>Diploid and tetraploid genomes of Acorus and the evolution of monocots.</title>
        <authorList>
            <person name="Ma L."/>
            <person name="Liu K.W."/>
            <person name="Li Z."/>
            <person name="Hsiao Y.Y."/>
            <person name="Qi Y."/>
            <person name="Fu T."/>
            <person name="Tang G.D."/>
            <person name="Zhang D."/>
            <person name="Sun W.H."/>
            <person name="Liu D.K."/>
            <person name="Li Y."/>
            <person name="Chen G.Z."/>
            <person name="Liu X.D."/>
            <person name="Liao X.Y."/>
            <person name="Jiang Y.T."/>
            <person name="Yu X."/>
            <person name="Hao Y."/>
            <person name="Huang J."/>
            <person name="Zhao X.W."/>
            <person name="Ke S."/>
            <person name="Chen Y.Y."/>
            <person name="Wu W.L."/>
            <person name="Hsu J.L."/>
            <person name="Lin Y.F."/>
            <person name="Huang M.D."/>
            <person name="Li C.Y."/>
            <person name="Huang L."/>
            <person name="Wang Z.W."/>
            <person name="Zhao X."/>
            <person name="Zhong W.Y."/>
            <person name="Peng D.H."/>
            <person name="Ahmad S."/>
            <person name="Lan S."/>
            <person name="Zhang J.S."/>
            <person name="Tsai W.C."/>
            <person name="Van de Peer Y."/>
            <person name="Liu Z.J."/>
        </authorList>
    </citation>
    <scope>NUCLEOTIDE SEQUENCE</scope>
    <source>
        <strain evidence="3">CP</strain>
    </source>
</reference>
<protein>
    <recommendedName>
        <fullName evidence="5">Pentatricopeptide repeat-containing protein</fullName>
    </recommendedName>
</protein>
<evidence type="ECO:0000256" key="1">
    <source>
        <dbReference type="ARBA" id="ARBA00007626"/>
    </source>
</evidence>
<sequence length="145" mass="16422">MMSRIIQCFVGFRGVGFGGVLELYQRMVEKGFVPEMRTVVMLVKLFCENGRSDVGVELWGYLIQKGYCPHGHALVLLVTGLCCAGRVGEAYECFRQVVERGRWPSESGLWVLEGFLVKSGEHEKLRELYQMMNTLQANLDSYNSS</sequence>
<dbReference type="EMBL" id="JAUJYO010000002">
    <property type="protein sequence ID" value="KAK1323209.1"/>
    <property type="molecule type" value="Genomic_DNA"/>
</dbReference>
<organism evidence="3 4">
    <name type="scientific">Acorus calamus</name>
    <name type="common">Sweet flag</name>
    <dbReference type="NCBI Taxonomy" id="4465"/>
    <lineage>
        <taxon>Eukaryota</taxon>
        <taxon>Viridiplantae</taxon>
        <taxon>Streptophyta</taxon>
        <taxon>Embryophyta</taxon>
        <taxon>Tracheophyta</taxon>
        <taxon>Spermatophyta</taxon>
        <taxon>Magnoliopsida</taxon>
        <taxon>Liliopsida</taxon>
        <taxon>Acoraceae</taxon>
        <taxon>Acorus</taxon>
    </lineage>
</organism>
<keyword evidence="2" id="KW-0677">Repeat</keyword>
<dbReference type="PANTHER" id="PTHR46128:SF211">
    <property type="entry name" value="PENTACOTRIPEPTIDE-REPEAT REGION OF PRORP DOMAIN-CONTAINING PROTEIN"/>
    <property type="match status" value="1"/>
</dbReference>
<evidence type="ECO:0008006" key="5">
    <source>
        <dbReference type="Google" id="ProtNLM"/>
    </source>
</evidence>
<name>A0AAV9FC54_ACOCL</name>
<gene>
    <name evidence="3" type="ORF">QJS10_CPA02g01505</name>
</gene>
<dbReference type="Gene3D" id="1.25.40.10">
    <property type="entry name" value="Tetratricopeptide repeat domain"/>
    <property type="match status" value="1"/>
</dbReference>
<dbReference type="PANTHER" id="PTHR46128">
    <property type="entry name" value="MITOCHONDRIAL GROUP I INTRON SPLICING FACTOR CCM1"/>
    <property type="match status" value="1"/>
</dbReference>
<keyword evidence="4" id="KW-1185">Reference proteome</keyword>
<dbReference type="AlphaFoldDB" id="A0AAV9FC54"/>
<comment type="similarity">
    <text evidence="1">Belongs to the PPR family. P subfamily.</text>
</comment>
<proteinExistence type="inferred from homology"/>
<dbReference type="InterPro" id="IPR050872">
    <property type="entry name" value="PPR_P_subfamily"/>
</dbReference>
<dbReference type="Pfam" id="PF01535">
    <property type="entry name" value="PPR"/>
    <property type="match status" value="1"/>
</dbReference>
<reference evidence="3" key="2">
    <citation type="submission" date="2023-06" db="EMBL/GenBank/DDBJ databases">
        <authorList>
            <person name="Ma L."/>
            <person name="Liu K.-W."/>
            <person name="Li Z."/>
            <person name="Hsiao Y.-Y."/>
            <person name="Qi Y."/>
            <person name="Fu T."/>
            <person name="Tang G."/>
            <person name="Zhang D."/>
            <person name="Sun W.-H."/>
            <person name="Liu D.-K."/>
            <person name="Li Y."/>
            <person name="Chen G.-Z."/>
            <person name="Liu X.-D."/>
            <person name="Liao X.-Y."/>
            <person name="Jiang Y.-T."/>
            <person name="Yu X."/>
            <person name="Hao Y."/>
            <person name="Huang J."/>
            <person name="Zhao X.-W."/>
            <person name="Ke S."/>
            <person name="Chen Y.-Y."/>
            <person name="Wu W.-L."/>
            <person name="Hsu J.-L."/>
            <person name="Lin Y.-F."/>
            <person name="Huang M.-D."/>
            <person name="Li C.-Y."/>
            <person name="Huang L."/>
            <person name="Wang Z.-W."/>
            <person name="Zhao X."/>
            <person name="Zhong W.-Y."/>
            <person name="Peng D.-H."/>
            <person name="Ahmad S."/>
            <person name="Lan S."/>
            <person name="Zhang J.-S."/>
            <person name="Tsai W.-C."/>
            <person name="Van De Peer Y."/>
            <person name="Liu Z.-J."/>
        </authorList>
    </citation>
    <scope>NUCLEOTIDE SEQUENCE</scope>
    <source>
        <strain evidence="3">CP</strain>
        <tissue evidence="3">Leaves</tissue>
    </source>
</reference>
<evidence type="ECO:0000313" key="4">
    <source>
        <dbReference type="Proteomes" id="UP001180020"/>
    </source>
</evidence>
<dbReference type="InterPro" id="IPR011990">
    <property type="entry name" value="TPR-like_helical_dom_sf"/>
</dbReference>
<dbReference type="Proteomes" id="UP001180020">
    <property type="component" value="Unassembled WGS sequence"/>
</dbReference>